<evidence type="ECO:0000256" key="3">
    <source>
        <dbReference type="ARBA" id="ARBA00035112"/>
    </source>
</evidence>
<reference evidence="5 6" key="1">
    <citation type="submission" date="2016-04" db="EMBL/GenBank/DDBJ databases">
        <title>A degradative enzymes factory behind the ericoid mycorrhizal symbiosis.</title>
        <authorList>
            <consortium name="DOE Joint Genome Institute"/>
            <person name="Martino E."/>
            <person name="Morin E."/>
            <person name="Grelet G."/>
            <person name="Kuo A."/>
            <person name="Kohler A."/>
            <person name="Daghino S."/>
            <person name="Barry K."/>
            <person name="Choi C."/>
            <person name="Cichocki N."/>
            <person name="Clum A."/>
            <person name="Copeland A."/>
            <person name="Hainaut M."/>
            <person name="Haridas S."/>
            <person name="Labutti K."/>
            <person name="Lindquist E."/>
            <person name="Lipzen A."/>
            <person name="Khouja H.-R."/>
            <person name="Murat C."/>
            <person name="Ohm R."/>
            <person name="Olson A."/>
            <person name="Spatafora J."/>
            <person name="Veneault-Fourrey C."/>
            <person name="Henrissat B."/>
            <person name="Grigoriev I."/>
            <person name="Martin F."/>
            <person name="Perotto S."/>
        </authorList>
    </citation>
    <scope>NUCLEOTIDE SEQUENCE [LARGE SCALE GENOMIC DNA]</scope>
    <source>
        <strain evidence="5 6">E</strain>
    </source>
</reference>
<dbReference type="Proteomes" id="UP000235371">
    <property type="component" value="Unassembled WGS sequence"/>
</dbReference>
<dbReference type="PANTHER" id="PTHR33365">
    <property type="entry name" value="YALI0B05434P"/>
    <property type="match status" value="1"/>
</dbReference>
<dbReference type="EMBL" id="KZ613847">
    <property type="protein sequence ID" value="PMD57065.1"/>
    <property type="molecule type" value="Genomic_DNA"/>
</dbReference>
<dbReference type="PANTHER" id="PTHR33365:SF11">
    <property type="entry name" value="TAT PATHWAY SIGNAL SEQUENCE"/>
    <property type="match status" value="1"/>
</dbReference>
<organism evidence="5 6">
    <name type="scientific">Hyaloscypha bicolor E</name>
    <dbReference type="NCBI Taxonomy" id="1095630"/>
    <lineage>
        <taxon>Eukaryota</taxon>
        <taxon>Fungi</taxon>
        <taxon>Dikarya</taxon>
        <taxon>Ascomycota</taxon>
        <taxon>Pezizomycotina</taxon>
        <taxon>Leotiomycetes</taxon>
        <taxon>Helotiales</taxon>
        <taxon>Hyaloscyphaceae</taxon>
        <taxon>Hyaloscypha</taxon>
        <taxon>Hyaloscypha bicolor</taxon>
    </lineage>
</organism>
<accession>A0A2J6T214</accession>
<protein>
    <recommendedName>
        <fullName evidence="7">Oxidase ustYa</fullName>
    </recommendedName>
</protein>
<dbReference type="InterPro" id="IPR021765">
    <property type="entry name" value="UstYa-like"/>
</dbReference>
<dbReference type="GO" id="GO:0043386">
    <property type="term" value="P:mycotoxin biosynthetic process"/>
    <property type="evidence" value="ECO:0007669"/>
    <property type="project" value="InterPro"/>
</dbReference>
<evidence type="ECO:0000313" key="6">
    <source>
        <dbReference type="Proteomes" id="UP000235371"/>
    </source>
</evidence>
<dbReference type="RefSeq" id="XP_024733969.1">
    <property type="nucleotide sequence ID" value="XM_024880746.1"/>
</dbReference>
<evidence type="ECO:0000256" key="1">
    <source>
        <dbReference type="ARBA" id="ARBA00004685"/>
    </source>
</evidence>
<dbReference type="AlphaFoldDB" id="A0A2J6T214"/>
<keyword evidence="4" id="KW-0812">Transmembrane</keyword>
<comment type="pathway">
    <text evidence="1">Mycotoxin biosynthesis.</text>
</comment>
<name>A0A2J6T214_9HELO</name>
<keyword evidence="4" id="KW-0472">Membrane</keyword>
<comment type="similarity">
    <text evidence="3">Belongs to the ustYa family.</text>
</comment>
<gene>
    <name evidence="5" type="ORF">K444DRAFT_615516</name>
</gene>
<evidence type="ECO:0000256" key="4">
    <source>
        <dbReference type="SAM" id="Phobius"/>
    </source>
</evidence>
<sequence>MYPVLYQQHFKLMICEKHVGLRQCRTSLPIASYHIDIVYRVIFPDFLPLSHFLLPLSLSYFVDFSVVMYWDSDDIATAKMLNEEYAAVPLDEKEYFGTPHFVRRQYDFSVGDILKAVLLVFFMAIGSFNLGFVVGQNWKAGSKWEAGEDGLLPPQALVPDIPMKEVVFEFPTQYQDTGLEGDKLWNDLMPLGSGFVRVPWPRRFDIPQSKAVPEDPEEAEVYSLSVTHQLRCLGVLRDVIRKYEVNGGNRSRFAGNGHEYHCLDYIRQAVLCAGDTTLDYAGIVIGDDGNQRRLGFSGEGSTHQCRDWNAISSWAIKNRSGDKTGVV</sequence>
<proteinExistence type="inferred from homology"/>
<keyword evidence="4" id="KW-1133">Transmembrane helix</keyword>
<dbReference type="GeneID" id="36588823"/>
<dbReference type="GO" id="GO:0016491">
    <property type="term" value="F:oxidoreductase activity"/>
    <property type="evidence" value="ECO:0007669"/>
    <property type="project" value="UniProtKB-KW"/>
</dbReference>
<dbReference type="InParanoid" id="A0A2J6T214"/>
<dbReference type="STRING" id="1095630.A0A2J6T214"/>
<evidence type="ECO:0000256" key="2">
    <source>
        <dbReference type="ARBA" id="ARBA00023002"/>
    </source>
</evidence>
<dbReference type="OrthoDB" id="3687641at2759"/>
<dbReference type="Pfam" id="PF11807">
    <property type="entry name" value="UstYa"/>
    <property type="match status" value="1"/>
</dbReference>
<feature type="transmembrane region" description="Helical" evidence="4">
    <location>
        <begin position="113"/>
        <end position="134"/>
    </location>
</feature>
<evidence type="ECO:0008006" key="7">
    <source>
        <dbReference type="Google" id="ProtNLM"/>
    </source>
</evidence>
<keyword evidence="6" id="KW-1185">Reference proteome</keyword>
<feature type="transmembrane region" description="Helical" evidence="4">
    <location>
        <begin position="52"/>
        <end position="70"/>
    </location>
</feature>
<keyword evidence="2" id="KW-0560">Oxidoreductase</keyword>
<evidence type="ECO:0000313" key="5">
    <source>
        <dbReference type="EMBL" id="PMD57065.1"/>
    </source>
</evidence>